<feature type="domain" description="GGDEF" evidence="2">
    <location>
        <begin position="365"/>
        <end position="498"/>
    </location>
</feature>
<dbReference type="InterPro" id="IPR052163">
    <property type="entry name" value="DGC-Regulatory_Protein"/>
</dbReference>
<dbReference type="SUPFAM" id="SSF55073">
    <property type="entry name" value="Nucleotide cyclase"/>
    <property type="match status" value="1"/>
</dbReference>
<keyword evidence="4" id="KW-1185">Reference proteome</keyword>
<dbReference type="Proteomes" id="UP000597301">
    <property type="component" value="Unassembled WGS sequence"/>
</dbReference>
<feature type="transmembrane region" description="Helical" evidence="1">
    <location>
        <begin position="288"/>
        <end position="307"/>
    </location>
</feature>
<dbReference type="Pfam" id="PF00990">
    <property type="entry name" value="GGDEF"/>
    <property type="match status" value="1"/>
</dbReference>
<keyword evidence="1" id="KW-0472">Membrane</keyword>
<dbReference type="RefSeq" id="WP_188638449.1">
    <property type="nucleotide sequence ID" value="NZ_BMHM01000002.1"/>
</dbReference>
<proteinExistence type="predicted"/>
<evidence type="ECO:0000256" key="1">
    <source>
        <dbReference type="SAM" id="Phobius"/>
    </source>
</evidence>
<dbReference type="PROSITE" id="PS50887">
    <property type="entry name" value="GGDEF"/>
    <property type="match status" value="1"/>
</dbReference>
<dbReference type="Gene3D" id="3.30.70.270">
    <property type="match status" value="1"/>
</dbReference>
<name>A0ABQ1NPF8_9GAMM</name>
<accession>A0ABQ1NPF8</accession>
<keyword evidence="1" id="KW-0812">Transmembrane</keyword>
<keyword evidence="1" id="KW-1133">Transmembrane helix</keyword>
<evidence type="ECO:0000313" key="4">
    <source>
        <dbReference type="Proteomes" id="UP000597301"/>
    </source>
</evidence>
<gene>
    <name evidence="3" type="ORF">GCM10011382_10410</name>
</gene>
<dbReference type="CDD" id="cd01949">
    <property type="entry name" value="GGDEF"/>
    <property type="match status" value="1"/>
</dbReference>
<protein>
    <recommendedName>
        <fullName evidence="2">GGDEF domain-containing protein</fullName>
    </recommendedName>
</protein>
<evidence type="ECO:0000259" key="2">
    <source>
        <dbReference type="PROSITE" id="PS50887"/>
    </source>
</evidence>
<dbReference type="NCBIfam" id="TIGR00254">
    <property type="entry name" value="GGDEF"/>
    <property type="match status" value="1"/>
</dbReference>
<dbReference type="PANTHER" id="PTHR46663:SF3">
    <property type="entry name" value="SLL0267 PROTEIN"/>
    <property type="match status" value="1"/>
</dbReference>
<dbReference type="SMART" id="SM00267">
    <property type="entry name" value="GGDEF"/>
    <property type="match status" value="1"/>
</dbReference>
<dbReference type="EMBL" id="BMHM01000002">
    <property type="protein sequence ID" value="GGC82197.1"/>
    <property type="molecule type" value="Genomic_DNA"/>
</dbReference>
<evidence type="ECO:0000313" key="3">
    <source>
        <dbReference type="EMBL" id="GGC82197.1"/>
    </source>
</evidence>
<comment type="caution">
    <text evidence="3">The sequence shown here is derived from an EMBL/GenBank/DDBJ whole genome shotgun (WGS) entry which is preliminary data.</text>
</comment>
<dbReference type="PANTHER" id="PTHR46663">
    <property type="entry name" value="DIGUANYLATE CYCLASE DGCT-RELATED"/>
    <property type="match status" value="1"/>
</dbReference>
<reference evidence="4" key="1">
    <citation type="journal article" date="2019" name="Int. J. Syst. Evol. Microbiol.">
        <title>The Global Catalogue of Microorganisms (GCM) 10K type strain sequencing project: providing services to taxonomists for standard genome sequencing and annotation.</title>
        <authorList>
            <consortium name="The Broad Institute Genomics Platform"/>
            <consortium name="The Broad Institute Genome Sequencing Center for Infectious Disease"/>
            <person name="Wu L."/>
            <person name="Ma J."/>
        </authorList>
    </citation>
    <scope>NUCLEOTIDE SEQUENCE [LARGE SCALE GENOMIC DNA]</scope>
    <source>
        <strain evidence="4">CGMCC 1.15122</strain>
    </source>
</reference>
<feature type="transmembrane region" description="Helical" evidence="1">
    <location>
        <begin position="28"/>
        <end position="50"/>
    </location>
</feature>
<organism evidence="3 4">
    <name type="scientific">Vreelandella lutescens</name>
    <dbReference type="NCBI Taxonomy" id="1602943"/>
    <lineage>
        <taxon>Bacteria</taxon>
        <taxon>Pseudomonadati</taxon>
        <taxon>Pseudomonadota</taxon>
        <taxon>Gammaproteobacteria</taxon>
        <taxon>Oceanospirillales</taxon>
        <taxon>Halomonadaceae</taxon>
        <taxon>Vreelandella</taxon>
    </lineage>
</organism>
<dbReference type="InterPro" id="IPR043128">
    <property type="entry name" value="Rev_trsase/Diguanyl_cyclase"/>
</dbReference>
<sequence>MNKLRGPELWRDPLLSMRLWRHRLAEPLVLFSTIGLLMVLIIFSSAYFLVSREQEAVKRQIELSISDIADTYEARVLRSLREIDATLKLVDFVASQQRSGVIETLHERNLLPPELIFTVSLIDSQGVIKESTATQQAIQEGAFASLPQVPGLLVEAFLLEGRQQLLFARMLSDSQESPAWVTLTVGADYFVSGYDADALGEQGLLALVDASNMTRIGRSGSQLYSSIVIDLPAHDEILNSGDTPFLTNWLGVERATVVRPLYLFPLSIVVGISVDEWLAGATQITRRYWQRAAVVSALALLIMGLLARLSIQLQRERQLVTDERLRHTQYIEHLAFHDTLTNLPNRAYFSYLVNQTIHQQDGQEGGFALLFLDLDHFKQINDSLGHDAGDQLLQVAAKRLVSAVREQDVVARLGGDEFVILLKNVTQREQVTRVTDHLIAAMQSPFALAGESCQISVSIGVALFPTDGENEKSLMKCADMAMYQAKKAGKNGMCFYTESALENYK</sequence>
<dbReference type="InterPro" id="IPR029787">
    <property type="entry name" value="Nucleotide_cyclase"/>
</dbReference>
<dbReference type="InterPro" id="IPR000160">
    <property type="entry name" value="GGDEF_dom"/>
</dbReference>